<evidence type="ECO:0000313" key="2">
    <source>
        <dbReference type="Proteomes" id="UP000636505"/>
    </source>
</evidence>
<comment type="caution">
    <text evidence="1">The sequence shown here is derived from an EMBL/GenBank/DDBJ whole genome shotgun (WGS) entry which is preliminary data.</text>
</comment>
<accession>A0A8J7AXA7</accession>
<gene>
    <name evidence="1" type="ORF">IQ241_10530</name>
</gene>
<dbReference type="RefSeq" id="WP_193906789.1">
    <property type="nucleotide sequence ID" value="NZ_JADEXG010000020.1"/>
</dbReference>
<proteinExistence type="predicted"/>
<dbReference type="Proteomes" id="UP000636505">
    <property type="component" value="Unassembled WGS sequence"/>
</dbReference>
<keyword evidence="2" id="KW-1185">Reference proteome</keyword>
<protein>
    <submittedName>
        <fullName evidence="1">Uncharacterized protein</fullName>
    </submittedName>
</protein>
<name>A0A8J7AXA7_9CYAN</name>
<evidence type="ECO:0000313" key="1">
    <source>
        <dbReference type="EMBL" id="MBE9077727.1"/>
    </source>
</evidence>
<dbReference type="AlphaFoldDB" id="A0A8J7AXA7"/>
<dbReference type="EMBL" id="JADEXG010000020">
    <property type="protein sequence ID" value="MBE9077727.1"/>
    <property type="molecule type" value="Genomic_DNA"/>
</dbReference>
<organism evidence="1 2">
    <name type="scientific">Vasconcelosia minhoensis LEGE 07310</name>
    <dbReference type="NCBI Taxonomy" id="915328"/>
    <lineage>
        <taxon>Bacteria</taxon>
        <taxon>Bacillati</taxon>
        <taxon>Cyanobacteriota</taxon>
        <taxon>Cyanophyceae</taxon>
        <taxon>Nodosilineales</taxon>
        <taxon>Cymatolegaceae</taxon>
        <taxon>Vasconcelosia</taxon>
        <taxon>Vasconcelosia minhoensis</taxon>
    </lineage>
</organism>
<sequence length="64" mass="7359">MNLQEFENQYRESVDEILNKLQSLVMLSTKLEADIVEVGQSVQVLSRNTEVFIEQQRQAGSESE</sequence>
<reference evidence="1" key="1">
    <citation type="submission" date="2020-10" db="EMBL/GenBank/DDBJ databases">
        <authorList>
            <person name="Castelo-Branco R."/>
            <person name="Eusebio N."/>
            <person name="Adriana R."/>
            <person name="Vieira A."/>
            <person name="Brugerolle De Fraissinette N."/>
            <person name="Rezende De Castro R."/>
            <person name="Schneider M.P."/>
            <person name="Vasconcelos V."/>
            <person name="Leao P.N."/>
        </authorList>
    </citation>
    <scope>NUCLEOTIDE SEQUENCE</scope>
    <source>
        <strain evidence="1">LEGE 07310</strain>
    </source>
</reference>